<comment type="caution">
    <text evidence="3">The sequence shown here is derived from an EMBL/GenBank/DDBJ whole genome shotgun (WGS) entry which is preliminary data.</text>
</comment>
<reference evidence="3" key="1">
    <citation type="submission" date="2020-11" db="EMBL/GenBank/DDBJ databases">
        <authorList>
            <consortium name="DOE Joint Genome Institute"/>
            <person name="Ahrendt S."/>
            <person name="Riley R."/>
            <person name="Andreopoulos W."/>
            <person name="Labutti K."/>
            <person name="Pangilinan J."/>
            <person name="Ruiz-Duenas F.J."/>
            <person name="Barrasa J.M."/>
            <person name="Sanchez-Garcia M."/>
            <person name="Camarero S."/>
            <person name="Miyauchi S."/>
            <person name="Serrano A."/>
            <person name="Linde D."/>
            <person name="Babiker R."/>
            <person name="Drula E."/>
            <person name="Ayuso-Fernandez I."/>
            <person name="Pacheco R."/>
            <person name="Padilla G."/>
            <person name="Ferreira P."/>
            <person name="Barriuso J."/>
            <person name="Kellner H."/>
            <person name="Castanera R."/>
            <person name="Alfaro M."/>
            <person name="Ramirez L."/>
            <person name="Pisabarro A.G."/>
            <person name="Kuo A."/>
            <person name="Tritt A."/>
            <person name="Lipzen A."/>
            <person name="He G."/>
            <person name="Yan M."/>
            <person name="Ng V."/>
            <person name="Cullen D."/>
            <person name="Martin F."/>
            <person name="Rosso M.-N."/>
            <person name="Henrissat B."/>
            <person name="Hibbett D."/>
            <person name="Martinez A.T."/>
            <person name="Grigoriev I.V."/>
        </authorList>
    </citation>
    <scope>NUCLEOTIDE SEQUENCE</scope>
    <source>
        <strain evidence="3">CIRM-BRFM 674</strain>
    </source>
</reference>
<feature type="domain" description="AB hydrolase-1" evidence="2">
    <location>
        <begin position="74"/>
        <end position="354"/>
    </location>
</feature>
<dbReference type="Gene3D" id="3.40.50.1820">
    <property type="entry name" value="alpha/beta hydrolase"/>
    <property type="match status" value="1"/>
</dbReference>
<feature type="signal peptide" evidence="1">
    <location>
        <begin position="1"/>
        <end position="18"/>
    </location>
</feature>
<evidence type="ECO:0000256" key="1">
    <source>
        <dbReference type="SAM" id="SignalP"/>
    </source>
</evidence>
<name>A0A9P6CSY6_9AGAR</name>
<gene>
    <name evidence="3" type="ORF">BDN70DRAFT_907068</name>
</gene>
<accession>A0A9P6CSY6</accession>
<dbReference type="CDD" id="cd12809">
    <property type="entry name" value="Esterase_713_like-2"/>
    <property type="match status" value="1"/>
</dbReference>
<dbReference type="InterPro" id="IPR050228">
    <property type="entry name" value="Carboxylesterase_BioH"/>
</dbReference>
<keyword evidence="4" id="KW-1185">Reference proteome</keyword>
<protein>
    <submittedName>
        <fullName evidence="3">Alpha/beta-hydrolase</fullName>
    </submittedName>
</protein>
<keyword evidence="1" id="KW-0732">Signal</keyword>
<evidence type="ECO:0000313" key="4">
    <source>
        <dbReference type="Proteomes" id="UP000807469"/>
    </source>
</evidence>
<proteinExistence type="predicted"/>
<dbReference type="OrthoDB" id="9978720at2759"/>
<dbReference type="EMBL" id="MU155249">
    <property type="protein sequence ID" value="KAF9477862.1"/>
    <property type="molecule type" value="Genomic_DNA"/>
</dbReference>
<evidence type="ECO:0000259" key="2">
    <source>
        <dbReference type="Pfam" id="PF12697"/>
    </source>
</evidence>
<sequence>MKALLILVFPIFAVAVYAVSLEQTYQNIQKVLYSRTYFYAGGAYVPASDGSSIFAEQIYVEHLAPSKVSAKHPIVMIHGNGMTGTNFLNTPDGRPGWADYFLSQGYEVYIIDQASRARSPWQQNIDGPQTAFSTLYIEQHFTATQRFNLWPQAHLHTQWPGNGSQGDPTFDSFYASIMPSLSSSPESAQKTRDGVAALLDKIGPAVVLTHSQSGSHGWVIADVRPSLVKAIIAIEPFGPPFVAAVFPPFTTARPYGVTEIPVEFTPPIESPSDLHPVTISSSANFTCMEQASPARKLTNLQRIPVLVVTSQSGYHAVYDSCTVNFLQQAGVSVKHVSLPDVGIFGNGHMMFMEKNNLQIVAEVLDTWLSSEM</sequence>
<feature type="chain" id="PRO_5040234737" evidence="1">
    <location>
        <begin position="19"/>
        <end position="372"/>
    </location>
</feature>
<evidence type="ECO:0000313" key="3">
    <source>
        <dbReference type="EMBL" id="KAF9477862.1"/>
    </source>
</evidence>
<dbReference type="AlphaFoldDB" id="A0A9P6CSY6"/>
<dbReference type="InterPro" id="IPR000073">
    <property type="entry name" value="AB_hydrolase_1"/>
</dbReference>
<organism evidence="3 4">
    <name type="scientific">Pholiota conissans</name>
    <dbReference type="NCBI Taxonomy" id="109636"/>
    <lineage>
        <taxon>Eukaryota</taxon>
        <taxon>Fungi</taxon>
        <taxon>Dikarya</taxon>
        <taxon>Basidiomycota</taxon>
        <taxon>Agaricomycotina</taxon>
        <taxon>Agaricomycetes</taxon>
        <taxon>Agaricomycetidae</taxon>
        <taxon>Agaricales</taxon>
        <taxon>Agaricineae</taxon>
        <taxon>Strophariaceae</taxon>
        <taxon>Pholiota</taxon>
    </lineage>
</organism>
<dbReference type="SUPFAM" id="SSF53474">
    <property type="entry name" value="alpha/beta-Hydrolases"/>
    <property type="match status" value="1"/>
</dbReference>
<dbReference type="PANTHER" id="PTHR43194">
    <property type="entry name" value="HYDROLASE ALPHA/BETA FOLD FAMILY"/>
    <property type="match status" value="1"/>
</dbReference>
<dbReference type="InterPro" id="IPR029058">
    <property type="entry name" value="AB_hydrolase_fold"/>
</dbReference>
<dbReference type="Pfam" id="PF12697">
    <property type="entry name" value="Abhydrolase_6"/>
    <property type="match status" value="1"/>
</dbReference>
<dbReference type="PANTHER" id="PTHR43194:SF4">
    <property type="entry name" value="AB HYDROLASE-1 DOMAIN-CONTAINING PROTEIN"/>
    <property type="match status" value="1"/>
</dbReference>
<dbReference type="Proteomes" id="UP000807469">
    <property type="component" value="Unassembled WGS sequence"/>
</dbReference>